<protein>
    <submittedName>
        <fullName evidence="5">Nucleolin 2</fullName>
    </submittedName>
</protein>
<evidence type="ECO:0000256" key="3">
    <source>
        <dbReference type="PROSITE-ProRule" id="PRU00176"/>
    </source>
</evidence>
<dbReference type="InterPro" id="IPR000504">
    <property type="entry name" value="RRM_dom"/>
</dbReference>
<evidence type="ECO:0000256" key="2">
    <source>
        <dbReference type="ARBA" id="ARBA00023242"/>
    </source>
</evidence>
<dbReference type="EMBL" id="JBANAX010000549">
    <property type="protein sequence ID" value="KAL1203744.1"/>
    <property type="molecule type" value="Genomic_DNA"/>
</dbReference>
<dbReference type="InterPro" id="IPR012677">
    <property type="entry name" value="Nucleotide-bd_a/b_plait_sf"/>
</dbReference>
<dbReference type="Pfam" id="PF00076">
    <property type="entry name" value="RRM_1"/>
    <property type="match status" value="1"/>
</dbReference>
<sequence>MAKANLLGKRNREDDLEIKKRVELVEIKSDETNFMKAAIREKTLFVTNLNPHAHKSHIIKFFKNIGKVVRVQLAVNFKVNQVGYGYVEFVSANEAKKVLQNKNGEYFAGRNIVLAMLPRYTPRPQPKYCIDHKIRYGEREKLPIEEDETLPDFVKDVM</sequence>
<dbReference type="GO" id="GO:0005634">
    <property type="term" value="C:nucleus"/>
    <property type="evidence" value="ECO:0007669"/>
    <property type="project" value="UniProtKB-SubCell"/>
</dbReference>
<gene>
    <name evidence="5" type="ORF">V5N11_020968</name>
</gene>
<dbReference type="InterPro" id="IPR051183">
    <property type="entry name" value="U1_U11-U12_snRNP_70-35kDa"/>
</dbReference>
<dbReference type="SMART" id="SM00360">
    <property type="entry name" value="RRM"/>
    <property type="match status" value="1"/>
</dbReference>
<keyword evidence="6" id="KW-1185">Reference proteome</keyword>
<keyword evidence="3" id="KW-0694">RNA-binding</keyword>
<dbReference type="PROSITE" id="PS50102">
    <property type="entry name" value="RRM"/>
    <property type="match status" value="1"/>
</dbReference>
<comment type="subcellular location">
    <subcellularLocation>
        <location evidence="1">Nucleus</location>
    </subcellularLocation>
</comment>
<dbReference type="SUPFAM" id="SSF54928">
    <property type="entry name" value="RNA-binding domain, RBD"/>
    <property type="match status" value="1"/>
</dbReference>
<proteinExistence type="predicted"/>
<dbReference type="CDD" id="cd00590">
    <property type="entry name" value="RRM_SF"/>
    <property type="match status" value="1"/>
</dbReference>
<evidence type="ECO:0000259" key="4">
    <source>
        <dbReference type="PROSITE" id="PS50102"/>
    </source>
</evidence>
<organism evidence="5 6">
    <name type="scientific">Cardamine amara subsp. amara</name>
    <dbReference type="NCBI Taxonomy" id="228776"/>
    <lineage>
        <taxon>Eukaryota</taxon>
        <taxon>Viridiplantae</taxon>
        <taxon>Streptophyta</taxon>
        <taxon>Embryophyta</taxon>
        <taxon>Tracheophyta</taxon>
        <taxon>Spermatophyta</taxon>
        <taxon>Magnoliopsida</taxon>
        <taxon>eudicotyledons</taxon>
        <taxon>Gunneridae</taxon>
        <taxon>Pentapetalae</taxon>
        <taxon>rosids</taxon>
        <taxon>malvids</taxon>
        <taxon>Brassicales</taxon>
        <taxon>Brassicaceae</taxon>
        <taxon>Cardamineae</taxon>
        <taxon>Cardamine</taxon>
    </lineage>
</organism>
<dbReference type="InterPro" id="IPR035979">
    <property type="entry name" value="RBD_domain_sf"/>
</dbReference>
<keyword evidence="2" id="KW-0539">Nucleus</keyword>
<dbReference type="Proteomes" id="UP001558713">
    <property type="component" value="Unassembled WGS sequence"/>
</dbReference>
<reference evidence="5 6" key="1">
    <citation type="submission" date="2024-04" db="EMBL/GenBank/DDBJ databases">
        <title>Genome assembly C_amara_ONT_v2.</title>
        <authorList>
            <person name="Yant L."/>
            <person name="Moore C."/>
            <person name="Slenker M."/>
        </authorList>
    </citation>
    <scope>NUCLEOTIDE SEQUENCE [LARGE SCALE GENOMIC DNA]</scope>
    <source>
        <tissue evidence="5">Leaf</tissue>
    </source>
</reference>
<evidence type="ECO:0000313" key="6">
    <source>
        <dbReference type="Proteomes" id="UP001558713"/>
    </source>
</evidence>
<evidence type="ECO:0000256" key="1">
    <source>
        <dbReference type="ARBA" id="ARBA00004123"/>
    </source>
</evidence>
<name>A0ABD1AI40_CARAN</name>
<dbReference type="AlphaFoldDB" id="A0ABD1AI40"/>
<accession>A0ABD1AI40</accession>
<dbReference type="PANTHER" id="PTHR13952:SF21">
    <property type="entry name" value="POLYNUCLEOTIDE ADENYLYLTRANSFERASE DOMAIN_RNA RECOGNITION MOTIF PROTEIN-RELATED"/>
    <property type="match status" value="1"/>
</dbReference>
<comment type="caution">
    <text evidence="5">The sequence shown here is derived from an EMBL/GenBank/DDBJ whole genome shotgun (WGS) entry which is preliminary data.</text>
</comment>
<dbReference type="Gene3D" id="3.30.70.330">
    <property type="match status" value="1"/>
</dbReference>
<dbReference type="GO" id="GO:0003723">
    <property type="term" value="F:RNA binding"/>
    <property type="evidence" value="ECO:0007669"/>
    <property type="project" value="UniProtKB-UniRule"/>
</dbReference>
<dbReference type="PANTHER" id="PTHR13952">
    <property type="entry name" value="U1 SMALL NUCLEAR RIBONUCLEOPROTEIN 70 KD"/>
    <property type="match status" value="1"/>
</dbReference>
<feature type="domain" description="RRM" evidence="4">
    <location>
        <begin position="42"/>
        <end position="119"/>
    </location>
</feature>
<evidence type="ECO:0000313" key="5">
    <source>
        <dbReference type="EMBL" id="KAL1203744.1"/>
    </source>
</evidence>